<sequence length="621" mass="71875">MMVNNAAFILSLQNETKNPMSTELRLHGQINKQIEYFATAAGCRTAHHHFFQAVDQNLRFFAPGSEIILSPTGIQQTGTGGTFCEYMFGVDQPVSDLSKEGIFNRLILLGAGYNQTGQLEINEQNHSEQSYKDVFLKGHAINNYFFFISGLKQPTHRQIQEKILRCLGRILKRTANLNRRDDSNLAELLLAQLPENCTIYLVRLSQTNHHHFQKEFQTLYYRNRSISKNTHAALQGLADNLGLDPYQQERICVDVMYQHRDNYQIIDDYKKVLVECYQQGDINRQQHARLTRLKALAMRNEIPSSLLEALDKKLKAQVKSTAQEPEYTAIARDILHDLLLRQGISHKDTIQLLFAKQQARRNHDHSFEKLLLETGQLFDEQIRDGAQLSLLEDFSTIITLFDRYDSTSTNISQIAFMESYCPTEELLQNLLTSRQEFNNLVRGLFDKLFFVDIIHNHYLGRFGRQKLVCLRKGLEEVAAGIVTVKRLAAELKVIDAREKLYGIVLNHAKDHIRTRYSRYNTHSEQDELYAELNDELLIRGIINKPLDPQLFQTVIHDIKKEALYLRQLLPEIIANNNIALRHDFFANSGLDHFYIEELEREYFTLNQLSLEHLRKLRAGAI</sequence>
<keyword evidence="2" id="KW-1185">Reference proteome</keyword>
<dbReference type="AlphaFoldDB" id="A0A1H3XGN8"/>
<organism evidence="1 2">
    <name type="scientific">Desulfuromusa kysingii</name>
    <dbReference type="NCBI Taxonomy" id="37625"/>
    <lineage>
        <taxon>Bacteria</taxon>
        <taxon>Pseudomonadati</taxon>
        <taxon>Thermodesulfobacteriota</taxon>
        <taxon>Desulfuromonadia</taxon>
        <taxon>Desulfuromonadales</taxon>
        <taxon>Geopsychrobacteraceae</taxon>
        <taxon>Desulfuromusa</taxon>
    </lineage>
</organism>
<dbReference type="InterPro" id="IPR031040">
    <property type="entry name" value="CHP04442"/>
</dbReference>
<evidence type="ECO:0000313" key="2">
    <source>
        <dbReference type="Proteomes" id="UP000199409"/>
    </source>
</evidence>
<dbReference type="NCBIfam" id="TIGR04442">
    <property type="entry name" value="TIGR04442 family protein"/>
    <property type="match status" value="1"/>
</dbReference>
<protein>
    <submittedName>
        <fullName evidence="1">TIGR04442 family protein</fullName>
    </submittedName>
</protein>
<name>A0A1H3XGN8_9BACT</name>
<accession>A0A1H3XGN8</accession>
<dbReference type="STRING" id="37625.SAMN05660420_00969"/>
<gene>
    <name evidence="1" type="ORF">SAMN05660420_00969</name>
</gene>
<reference evidence="1 2" key="1">
    <citation type="submission" date="2016-10" db="EMBL/GenBank/DDBJ databases">
        <authorList>
            <person name="de Groot N.N."/>
        </authorList>
    </citation>
    <scope>NUCLEOTIDE SEQUENCE [LARGE SCALE GENOMIC DNA]</scope>
    <source>
        <strain evidence="1 2">DSM 7343</strain>
    </source>
</reference>
<dbReference type="Proteomes" id="UP000199409">
    <property type="component" value="Unassembled WGS sequence"/>
</dbReference>
<evidence type="ECO:0000313" key="1">
    <source>
        <dbReference type="EMBL" id="SDZ98595.1"/>
    </source>
</evidence>
<dbReference type="EMBL" id="FNQN01000002">
    <property type="protein sequence ID" value="SDZ98595.1"/>
    <property type="molecule type" value="Genomic_DNA"/>
</dbReference>
<proteinExistence type="predicted"/>